<feature type="signal peptide" evidence="2">
    <location>
        <begin position="1"/>
        <end position="17"/>
    </location>
</feature>
<organism evidence="3 4">
    <name type="scientific">Thalassobacillus hwangdonensis</name>
    <dbReference type="NCBI Taxonomy" id="546108"/>
    <lineage>
        <taxon>Bacteria</taxon>
        <taxon>Bacillati</taxon>
        <taxon>Bacillota</taxon>
        <taxon>Bacilli</taxon>
        <taxon>Bacillales</taxon>
        <taxon>Bacillaceae</taxon>
        <taxon>Thalassobacillus</taxon>
    </lineage>
</organism>
<dbReference type="RefSeq" id="WP_386059757.1">
    <property type="nucleotide sequence ID" value="NZ_JBHTKL010000005.1"/>
</dbReference>
<evidence type="ECO:0000313" key="4">
    <source>
        <dbReference type="Proteomes" id="UP001596990"/>
    </source>
</evidence>
<protein>
    <submittedName>
        <fullName evidence="3">Uncharacterized protein</fullName>
    </submittedName>
</protein>
<comment type="caution">
    <text evidence="3">The sequence shown here is derived from an EMBL/GenBank/DDBJ whole genome shotgun (WGS) entry which is preliminary data.</text>
</comment>
<accession>A0ABW3L3P4</accession>
<proteinExistence type="predicted"/>
<feature type="transmembrane region" description="Helical" evidence="1">
    <location>
        <begin position="88"/>
        <end position="110"/>
    </location>
</feature>
<keyword evidence="1" id="KW-1133">Transmembrane helix</keyword>
<sequence>MKINSLFTFLLITLLLAACGQSEEDPNDYSGVISDGEVIGYTYVVTKEQGAFVWEIGYKGNSTIVDESKENEDVLEDYRTAVNEGQGALTTLMISGVYFLVAASLLIFLYKKNRKLLKNGGFIAGILACVIALTIVIDASIDLRSAVDNAEFYYLKITD</sequence>
<keyword evidence="4" id="KW-1185">Reference proteome</keyword>
<feature type="chain" id="PRO_5046322247" evidence="2">
    <location>
        <begin position="18"/>
        <end position="159"/>
    </location>
</feature>
<name>A0ABW3L3P4_9BACI</name>
<evidence type="ECO:0000256" key="2">
    <source>
        <dbReference type="SAM" id="SignalP"/>
    </source>
</evidence>
<gene>
    <name evidence="3" type="ORF">ACFQ2J_10505</name>
</gene>
<keyword evidence="2" id="KW-0732">Signal</keyword>
<keyword evidence="1" id="KW-0472">Membrane</keyword>
<evidence type="ECO:0000256" key="1">
    <source>
        <dbReference type="SAM" id="Phobius"/>
    </source>
</evidence>
<keyword evidence="1" id="KW-0812">Transmembrane</keyword>
<feature type="transmembrane region" description="Helical" evidence="1">
    <location>
        <begin position="122"/>
        <end position="141"/>
    </location>
</feature>
<dbReference type="EMBL" id="JBHTKL010000005">
    <property type="protein sequence ID" value="MFD1019603.1"/>
    <property type="molecule type" value="Genomic_DNA"/>
</dbReference>
<dbReference type="Proteomes" id="UP001596990">
    <property type="component" value="Unassembled WGS sequence"/>
</dbReference>
<reference evidence="4" key="1">
    <citation type="journal article" date="2019" name="Int. J. Syst. Evol. Microbiol.">
        <title>The Global Catalogue of Microorganisms (GCM) 10K type strain sequencing project: providing services to taxonomists for standard genome sequencing and annotation.</title>
        <authorList>
            <consortium name="The Broad Institute Genomics Platform"/>
            <consortium name="The Broad Institute Genome Sequencing Center for Infectious Disease"/>
            <person name="Wu L."/>
            <person name="Ma J."/>
        </authorList>
    </citation>
    <scope>NUCLEOTIDE SEQUENCE [LARGE SCALE GENOMIC DNA]</scope>
    <source>
        <strain evidence="4">CCUG 56607</strain>
    </source>
</reference>
<evidence type="ECO:0000313" key="3">
    <source>
        <dbReference type="EMBL" id="MFD1019603.1"/>
    </source>
</evidence>
<dbReference type="PROSITE" id="PS51257">
    <property type="entry name" value="PROKAR_LIPOPROTEIN"/>
    <property type="match status" value="1"/>
</dbReference>